<sequence>MVTVRSVVALAAASRWYIFQMDVHNAFLQWDLSEESHYDNSLFTQQMGSDLVVILVFVDNPLVTETNLKLIEQVRKDLQVRFKMKDLGELKYFLDIEFSRSENEIQMCQRKYALELVSELGMSGGKPVTTLLEFNHKITSIEFDKIVTKNCSDNDSEHEDKERYQRIVGRVLYLTMTRPDIAFVVQVLNQFMHDPKQSHISAAMRVIKYIMGTPGLGLFMPAGENMKLTAYCESDWGACVETRRSVTSYVIKFGEALIS</sequence>
<protein>
    <submittedName>
        <fullName evidence="2">Uncharacterized mitochondrial protein AtMg00810-like</fullName>
    </submittedName>
</protein>
<dbReference type="PANTHER" id="PTHR11439:SF444">
    <property type="entry name" value="HELICASE ATP-BINDING DOMAIN-CONTAINING PROTEIN"/>
    <property type="match status" value="1"/>
</dbReference>
<reference evidence="2" key="1">
    <citation type="submission" date="2025-08" db="UniProtKB">
        <authorList>
            <consortium name="RefSeq"/>
        </authorList>
    </citation>
    <scope>IDENTIFICATION</scope>
</reference>
<evidence type="ECO:0000259" key="1">
    <source>
        <dbReference type="Pfam" id="PF07727"/>
    </source>
</evidence>
<feature type="domain" description="Reverse transcriptase Ty1/copia-type" evidence="1">
    <location>
        <begin position="38"/>
        <end position="130"/>
    </location>
</feature>
<name>A0A1S4AS73_TOBAC</name>
<dbReference type="OrthoDB" id="2791290at2759"/>
<dbReference type="KEGG" id="nta:107800658"/>
<dbReference type="AlphaFoldDB" id="A0A1S4AS73"/>
<dbReference type="PANTHER" id="PTHR11439">
    <property type="entry name" value="GAG-POL-RELATED RETROTRANSPOSON"/>
    <property type="match status" value="1"/>
</dbReference>
<dbReference type="RefSeq" id="XP_016479358.1">
    <property type="nucleotide sequence ID" value="XM_016623872.1"/>
</dbReference>
<dbReference type="PaxDb" id="4097-A0A1S4AS73"/>
<proteinExistence type="predicted"/>
<gene>
    <name evidence="2" type="primary">LOC107800658</name>
</gene>
<dbReference type="InterPro" id="IPR043502">
    <property type="entry name" value="DNA/RNA_pol_sf"/>
</dbReference>
<dbReference type="SUPFAM" id="SSF56672">
    <property type="entry name" value="DNA/RNA polymerases"/>
    <property type="match status" value="1"/>
</dbReference>
<organism evidence="2">
    <name type="scientific">Nicotiana tabacum</name>
    <name type="common">Common tobacco</name>
    <dbReference type="NCBI Taxonomy" id="4097"/>
    <lineage>
        <taxon>Eukaryota</taxon>
        <taxon>Viridiplantae</taxon>
        <taxon>Streptophyta</taxon>
        <taxon>Embryophyta</taxon>
        <taxon>Tracheophyta</taxon>
        <taxon>Spermatophyta</taxon>
        <taxon>Magnoliopsida</taxon>
        <taxon>eudicotyledons</taxon>
        <taxon>Gunneridae</taxon>
        <taxon>Pentapetalae</taxon>
        <taxon>asterids</taxon>
        <taxon>lamiids</taxon>
        <taxon>Solanales</taxon>
        <taxon>Solanaceae</taxon>
        <taxon>Nicotianoideae</taxon>
        <taxon>Nicotianeae</taxon>
        <taxon>Nicotiana</taxon>
    </lineage>
</organism>
<dbReference type="InterPro" id="IPR013103">
    <property type="entry name" value="RVT_2"/>
</dbReference>
<evidence type="ECO:0000313" key="2">
    <source>
        <dbReference type="RefSeq" id="XP_016479358.1"/>
    </source>
</evidence>
<dbReference type="Pfam" id="PF07727">
    <property type="entry name" value="RVT_2"/>
    <property type="match status" value="1"/>
</dbReference>
<dbReference type="STRING" id="4097.A0A1S4AS73"/>
<accession>A0A1S4AS73</accession>